<keyword evidence="2" id="KW-0472">Membrane</keyword>
<dbReference type="AlphaFoldDB" id="A0A7Y0S9T0"/>
<organism evidence="5 6">
    <name type="scientific">Vibrio parahaemolyticus</name>
    <dbReference type="NCBI Taxonomy" id="670"/>
    <lineage>
        <taxon>Bacteria</taxon>
        <taxon>Pseudomonadati</taxon>
        <taxon>Pseudomonadota</taxon>
        <taxon>Gammaproteobacteria</taxon>
        <taxon>Vibrionales</taxon>
        <taxon>Vibrionaceae</taxon>
        <taxon>Vibrio</taxon>
    </lineage>
</organism>
<gene>
    <name evidence="5" type="ORF">HKB21_25530</name>
</gene>
<evidence type="ECO:0000313" key="6">
    <source>
        <dbReference type="Proteomes" id="UP000555836"/>
    </source>
</evidence>
<dbReference type="Proteomes" id="UP000555836">
    <property type="component" value="Unassembled WGS sequence"/>
</dbReference>
<accession>A0A7Y0S9T0</accession>
<reference evidence="5 6" key="1">
    <citation type="submission" date="2020-04" db="EMBL/GenBank/DDBJ databases">
        <title>Whole-genome sequencing of Vibrio spp. from China reveals different genetic environments of blaCTX-M-14 among diverse lineages.</title>
        <authorList>
            <person name="Zheng Z."/>
            <person name="Ye L."/>
            <person name="Chen S."/>
        </authorList>
    </citation>
    <scope>NUCLEOTIDE SEQUENCE [LARGE SCALE GENOMIC DNA]</scope>
    <source>
        <strain evidence="5 6">Vb0574</strain>
    </source>
</reference>
<comment type="subcellular location">
    <subcellularLocation>
        <location evidence="1">Cell outer membrane</location>
    </subcellularLocation>
</comment>
<evidence type="ECO:0000256" key="1">
    <source>
        <dbReference type="ARBA" id="ARBA00004442"/>
    </source>
</evidence>
<evidence type="ECO:0000256" key="2">
    <source>
        <dbReference type="ARBA" id="ARBA00023136"/>
    </source>
</evidence>
<name>A0A7Y0S9T0_VIBPH</name>
<feature type="non-terminal residue" evidence="5">
    <location>
        <position position="1"/>
    </location>
</feature>
<dbReference type="GO" id="GO:0009279">
    <property type="term" value="C:cell outer membrane"/>
    <property type="evidence" value="ECO:0007669"/>
    <property type="project" value="UniProtKB-SubCell"/>
</dbReference>
<dbReference type="EMBL" id="JABCLD010002062">
    <property type="protein sequence ID" value="NMU28976.1"/>
    <property type="molecule type" value="Genomic_DNA"/>
</dbReference>
<dbReference type="InterPro" id="IPR036942">
    <property type="entry name" value="Beta-barrel_TonB_sf"/>
</dbReference>
<keyword evidence="3" id="KW-0998">Cell outer membrane</keyword>
<evidence type="ECO:0000313" key="5">
    <source>
        <dbReference type="EMBL" id="NMU28976.1"/>
    </source>
</evidence>
<feature type="region of interest" description="Disordered" evidence="4">
    <location>
        <begin position="51"/>
        <end position="71"/>
    </location>
</feature>
<dbReference type="SUPFAM" id="SSF56935">
    <property type="entry name" value="Porins"/>
    <property type="match status" value="1"/>
</dbReference>
<evidence type="ECO:0000256" key="3">
    <source>
        <dbReference type="ARBA" id="ARBA00023237"/>
    </source>
</evidence>
<dbReference type="Gene3D" id="2.40.170.20">
    <property type="entry name" value="TonB-dependent receptor, beta-barrel domain"/>
    <property type="match status" value="1"/>
</dbReference>
<proteinExistence type="predicted"/>
<protein>
    <submittedName>
        <fullName evidence="5">Uncharacterized protein</fullName>
    </submittedName>
</protein>
<comment type="caution">
    <text evidence="5">The sequence shown here is derived from an EMBL/GenBank/DDBJ whole genome shotgun (WGS) entry which is preliminary data.</text>
</comment>
<sequence>TVKGTAYYQNGKNDFDSGYTTGGADQSEDTTYNLGLVTEYQGSNLLSSLTVGHNKDKSESYGNGSDGSDISTTRSVITWQNNYALNDSTNLMAGLEYNNEKVDNVSIDYVDDDR</sequence>
<evidence type="ECO:0000256" key="4">
    <source>
        <dbReference type="SAM" id="MobiDB-lite"/>
    </source>
</evidence>
<feature type="region of interest" description="Disordered" evidence="4">
    <location>
        <begin position="1"/>
        <end position="26"/>
    </location>
</feature>
<feature type="non-terminal residue" evidence="5">
    <location>
        <position position="114"/>
    </location>
</feature>
<feature type="compositionally biased region" description="Polar residues" evidence="4">
    <location>
        <begin position="60"/>
        <end position="71"/>
    </location>
</feature>